<organism evidence="4 5">
    <name type="scientific">Pedobacter steynii</name>
    <dbReference type="NCBI Taxonomy" id="430522"/>
    <lineage>
        <taxon>Bacteria</taxon>
        <taxon>Pseudomonadati</taxon>
        <taxon>Bacteroidota</taxon>
        <taxon>Sphingobacteriia</taxon>
        <taxon>Sphingobacteriales</taxon>
        <taxon>Sphingobacteriaceae</taxon>
        <taxon>Pedobacter</taxon>
    </lineage>
</organism>
<dbReference type="Proteomes" id="UP000094313">
    <property type="component" value="Chromosome"/>
</dbReference>
<keyword evidence="2" id="KW-0119">Carbohydrate metabolism</keyword>
<evidence type="ECO:0000256" key="3">
    <source>
        <dbReference type="SAM" id="SignalP"/>
    </source>
</evidence>
<evidence type="ECO:0000256" key="1">
    <source>
        <dbReference type="ARBA" id="ARBA00005564"/>
    </source>
</evidence>
<dbReference type="PROSITE" id="PS51257">
    <property type="entry name" value="PROKAR_LIPOPROTEIN"/>
    <property type="match status" value="1"/>
</dbReference>
<dbReference type="SUPFAM" id="SSF51004">
    <property type="entry name" value="C-terminal (heme d1) domain of cytochrome cd1-nitrite reductase"/>
    <property type="match status" value="1"/>
</dbReference>
<feature type="chain" id="PRO_5009098559" evidence="3">
    <location>
        <begin position="19"/>
        <end position="370"/>
    </location>
</feature>
<keyword evidence="5" id="KW-1185">Reference proteome</keyword>
<dbReference type="InterPro" id="IPR019405">
    <property type="entry name" value="Lactonase_7-beta_prop"/>
</dbReference>
<reference evidence="4 5" key="1">
    <citation type="submission" date="2016-08" db="EMBL/GenBank/DDBJ databases">
        <authorList>
            <person name="Seilhamer J.J."/>
        </authorList>
    </citation>
    <scope>NUCLEOTIDE SEQUENCE [LARGE SCALE GENOMIC DNA]</scope>
    <source>
        <strain evidence="4 5">DX4</strain>
    </source>
</reference>
<dbReference type="GO" id="GO:0017057">
    <property type="term" value="F:6-phosphogluconolactonase activity"/>
    <property type="evidence" value="ECO:0007669"/>
    <property type="project" value="TreeGrafter"/>
</dbReference>
<proteinExistence type="inferred from homology"/>
<dbReference type="InterPro" id="IPR011048">
    <property type="entry name" value="Haem_d1_sf"/>
</dbReference>
<dbReference type="InterPro" id="IPR050282">
    <property type="entry name" value="Cycloisomerase_2"/>
</dbReference>
<keyword evidence="2" id="KW-0313">Glucose metabolism</keyword>
<dbReference type="Gene3D" id="2.130.10.10">
    <property type="entry name" value="YVTN repeat-like/Quinoprotein amine dehydrogenase"/>
    <property type="match status" value="1"/>
</dbReference>
<dbReference type="Pfam" id="PF10282">
    <property type="entry name" value="Lactonase"/>
    <property type="match status" value="1"/>
</dbReference>
<evidence type="ECO:0000313" key="5">
    <source>
        <dbReference type="Proteomes" id="UP000094313"/>
    </source>
</evidence>
<dbReference type="GO" id="GO:0005829">
    <property type="term" value="C:cytosol"/>
    <property type="evidence" value="ECO:0007669"/>
    <property type="project" value="TreeGrafter"/>
</dbReference>
<evidence type="ECO:0000313" key="4">
    <source>
        <dbReference type="EMBL" id="AOM77875.1"/>
    </source>
</evidence>
<dbReference type="PANTHER" id="PTHR30344:SF1">
    <property type="entry name" value="6-PHOSPHOGLUCONOLACTONASE"/>
    <property type="match status" value="1"/>
</dbReference>
<dbReference type="InterPro" id="IPR015943">
    <property type="entry name" value="WD40/YVTN_repeat-like_dom_sf"/>
</dbReference>
<gene>
    <name evidence="4" type="ORF">BFS30_12245</name>
</gene>
<dbReference type="GO" id="GO:0006006">
    <property type="term" value="P:glucose metabolic process"/>
    <property type="evidence" value="ECO:0007669"/>
    <property type="project" value="UniProtKB-KW"/>
</dbReference>
<feature type="signal peptide" evidence="3">
    <location>
        <begin position="1"/>
        <end position="18"/>
    </location>
</feature>
<protein>
    <submittedName>
        <fullName evidence="4">6-phosphogluconolactonase</fullName>
    </submittedName>
</protein>
<dbReference type="FunFam" id="2.130.10.10:FF:000306">
    <property type="entry name" value="3-carboxymuconate cyclase"/>
    <property type="match status" value="1"/>
</dbReference>
<dbReference type="PANTHER" id="PTHR30344">
    <property type="entry name" value="6-PHOSPHOGLUCONOLACTONASE-RELATED"/>
    <property type="match status" value="1"/>
</dbReference>
<dbReference type="EMBL" id="CP017141">
    <property type="protein sequence ID" value="AOM77875.1"/>
    <property type="molecule type" value="Genomic_DNA"/>
</dbReference>
<evidence type="ECO:0000256" key="2">
    <source>
        <dbReference type="ARBA" id="ARBA00022526"/>
    </source>
</evidence>
<accession>A0A1D7QGU8</accession>
<dbReference type="OrthoDB" id="9790815at2"/>
<keyword evidence="3" id="KW-0732">Signal</keyword>
<comment type="similarity">
    <text evidence="1">Belongs to the cycloisomerase 2 family.</text>
</comment>
<sequence>MRALLFFPVILLAMQSCAQQKDYNLIIGTYTNTGKSEGIYVYDFNTNTAAFKAKSVTKNVENPSYLALGEGNKTIYAVNETSESSAASAFAFDAASGKLTFLNKQATNGADPCYIVADQKNVITANYSGGSISVFGIEKDGSLSALKQLIKHNGKSIVKGQQAGPHVHMAQFSPDHKYVVVNDLGTDKVYLYKYNADGGNQVLTASDSVAVTPGAGPRHLVFSKDSKYAYLVEEINGGITVFSYSEGTLTEIQQTKLTEDGFTGQNGAADIHLSPDGRFLYASNRGSENKITIFAIEKGGLLSIRGYASTLGKGPRNFVIDPSGKYLLVGHQYTNNVVIFERNQETGALKDTGKRIEVGAPVCLVFAPIK</sequence>
<dbReference type="KEGG" id="psty:BFS30_12245"/>
<dbReference type="AlphaFoldDB" id="A0A1D7QGU8"/>
<name>A0A1D7QGU8_9SPHI</name>